<dbReference type="OrthoDB" id="6509703at2759"/>
<evidence type="ECO:0000259" key="1">
    <source>
        <dbReference type="Pfam" id="PF21787"/>
    </source>
</evidence>
<organism evidence="3 4">
    <name type="scientific">Haemaphysalis longicornis</name>
    <name type="common">Bush tick</name>
    <dbReference type="NCBI Taxonomy" id="44386"/>
    <lineage>
        <taxon>Eukaryota</taxon>
        <taxon>Metazoa</taxon>
        <taxon>Ecdysozoa</taxon>
        <taxon>Arthropoda</taxon>
        <taxon>Chelicerata</taxon>
        <taxon>Arachnida</taxon>
        <taxon>Acari</taxon>
        <taxon>Parasitiformes</taxon>
        <taxon>Ixodida</taxon>
        <taxon>Ixodoidea</taxon>
        <taxon>Ixodidae</taxon>
        <taxon>Haemaphysalinae</taxon>
        <taxon>Haemaphysalis</taxon>
    </lineage>
</organism>
<dbReference type="EMBL" id="JABSTR010000008">
    <property type="protein sequence ID" value="KAH9377306.1"/>
    <property type="molecule type" value="Genomic_DNA"/>
</dbReference>
<name>A0A9J6GPY2_HAELO</name>
<evidence type="ECO:0008006" key="5">
    <source>
        <dbReference type="Google" id="ProtNLM"/>
    </source>
</evidence>
<dbReference type="InterPro" id="IPR048366">
    <property type="entry name" value="TNP-like_GBD"/>
</dbReference>
<dbReference type="Proteomes" id="UP000821853">
    <property type="component" value="Unassembled WGS sequence"/>
</dbReference>
<comment type="caution">
    <text evidence="3">The sequence shown here is derived from an EMBL/GenBank/DDBJ whole genome shotgun (WGS) entry which is preliminary data.</text>
</comment>
<feature type="domain" description="Transposable element P transposase-like GTP-binding insertion" evidence="2">
    <location>
        <begin position="226"/>
        <end position="306"/>
    </location>
</feature>
<evidence type="ECO:0000313" key="4">
    <source>
        <dbReference type="Proteomes" id="UP000821853"/>
    </source>
</evidence>
<gene>
    <name evidence="3" type="ORF">HPB48_013232</name>
</gene>
<protein>
    <recommendedName>
        <fullName evidence="5">Transposase</fullName>
    </recommendedName>
</protein>
<sequence>MDQVVNYEAKKPAWSEITVRHCIILRNLSTKSYEYIRTENLLGLPCHTTLQKYLGSTSGETGFSDLVKQRLSTELECLQTPQAKVCSLVVDEMRIKQRLEYHKQRDVFLGDVDVSKDLDHLLSASDKGELANSLLCFLLCGLHAKFKIPVGYFFTKGCTGELLAETIRHVIKKTEELGFQIVRLVTDNHRTNVAAMEILSGGQLQTQVTHPADPSRQLLLAFDQSHVIKNIQSQFVSKDFGQNQEISSTYVKDTYELQRGSSVKPVRFLTRRHLYPSNFEKMGVKTALQVFSPAVTAALSFMKVLGRTHP</sequence>
<evidence type="ECO:0000259" key="2">
    <source>
        <dbReference type="Pfam" id="PF21788"/>
    </source>
</evidence>
<evidence type="ECO:0000313" key="3">
    <source>
        <dbReference type="EMBL" id="KAH9377306.1"/>
    </source>
</evidence>
<dbReference type="InterPro" id="IPR048365">
    <property type="entry name" value="TNP-like_RNaseH_N"/>
</dbReference>
<dbReference type="OMA" id="CLHESRR"/>
<dbReference type="VEuPathDB" id="VectorBase:HLOH_053267"/>
<dbReference type="Pfam" id="PF21787">
    <property type="entry name" value="TNP-like_RNaseH_N"/>
    <property type="match status" value="1"/>
</dbReference>
<reference evidence="3 4" key="1">
    <citation type="journal article" date="2020" name="Cell">
        <title>Large-Scale Comparative Analyses of Tick Genomes Elucidate Their Genetic Diversity and Vector Capacities.</title>
        <authorList>
            <consortium name="Tick Genome and Microbiome Consortium (TIGMIC)"/>
            <person name="Jia N."/>
            <person name="Wang J."/>
            <person name="Shi W."/>
            <person name="Du L."/>
            <person name="Sun Y."/>
            <person name="Zhan W."/>
            <person name="Jiang J.F."/>
            <person name="Wang Q."/>
            <person name="Zhang B."/>
            <person name="Ji P."/>
            <person name="Bell-Sakyi L."/>
            <person name="Cui X.M."/>
            <person name="Yuan T.T."/>
            <person name="Jiang B.G."/>
            <person name="Yang W.F."/>
            <person name="Lam T.T."/>
            <person name="Chang Q.C."/>
            <person name="Ding S.J."/>
            <person name="Wang X.J."/>
            <person name="Zhu J.G."/>
            <person name="Ruan X.D."/>
            <person name="Zhao L."/>
            <person name="Wei J.T."/>
            <person name="Ye R.Z."/>
            <person name="Que T.C."/>
            <person name="Du C.H."/>
            <person name="Zhou Y.H."/>
            <person name="Cheng J.X."/>
            <person name="Dai P.F."/>
            <person name="Guo W.B."/>
            <person name="Han X.H."/>
            <person name="Huang E.J."/>
            <person name="Li L.F."/>
            <person name="Wei W."/>
            <person name="Gao Y.C."/>
            <person name="Liu J.Z."/>
            <person name="Shao H.Z."/>
            <person name="Wang X."/>
            <person name="Wang C.C."/>
            <person name="Yang T.C."/>
            <person name="Huo Q.B."/>
            <person name="Li W."/>
            <person name="Chen H.Y."/>
            <person name="Chen S.E."/>
            <person name="Zhou L.G."/>
            <person name="Ni X.B."/>
            <person name="Tian J.H."/>
            <person name="Sheng Y."/>
            <person name="Liu T."/>
            <person name="Pan Y.S."/>
            <person name="Xia L.Y."/>
            <person name="Li J."/>
            <person name="Zhao F."/>
            <person name="Cao W.C."/>
        </authorList>
    </citation>
    <scope>NUCLEOTIDE SEQUENCE [LARGE SCALE GENOMIC DNA]</scope>
    <source>
        <strain evidence="3">HaeL-2018</strain>
    </source>
</reference>
<feature type="domain" description="Transposable element P transposase-like RNase H" evidence="1">
    <location>
        <begin position="60"/>
        <end position="199"/>
    </location>
</feature>
<dbReference type="Pfam" id="PF21788">
    <property type="entry name" value="TNP-like_GBD"/>
    <property type="match status" value="1"/>
</dbReference>
<accession>A0A9J6GPY2</accession>
<keyword evidence="4" id="KW-1185">Reference proteome</keyword>
<dbReference type="AlphaFoldDB" id="A0A9J6GPY2"/>
<proteinExistence type="predicted"/>